<dbReference type="Proteomes" id="UP000199169">
    <property type="component" value="Unassembled WGS sequence"/>
</dbReference>
<evidence type="ECO:0000313" key="1">
    <source>
        <dbReference type="EMBL" id="SBT04865.1"/>
    </source>
</evidence>
<dbReference type="AntiFam" id="ANF00014">
    <property type="entry name" value="tRNA translation"/>
</dbReference>
<keyword evidence="2" id="KW-1185">Reference proteome</keyword>
<protein>
    <submittedName>
        <fullName evidence="1">Uncharacterized protein</fullName>
    </submittedName>
</protein>
<organism evidence="1 2">
    <name type="scientific">Candidatus Accumulibacter aalborgensis</name>
    <dbReference type="NCBI Taxonomy" id="1860102"/>
    <lineage>
        <taxon>Bacteria</taxon>
        <taxon>Pseudomonadati</taxon>
        <taxon>Pseudomonadota</taxon>
        <taxon>Betaproteobacteria</taxon>
        <taxon>Candidatus Accumulibacter</taxon>
    </lineage>
</organism>
<dbReference type="AlphaFoldDB" id="A0A1A8XI92"/>
<accession>A0A1A8XI92</accession>
<name>A0A1A8XI92_9PROT</name>
<gene>
    <name evidence="1" type="ORF">ACCAA_20001</name>
</gene>
<reference evidence="1 2" key="1">
    <citation type="submission" date="2016-06" db="EMBL/GenBank/DDBJ databases">
        <authorList>
            <person name="Kjaerup R.B."/>
            <person name="Dalgaard T.S."/>
            <person name="Juul-Madsen H.R."/>
        </authorList>
    </citation>
    <scope>NUCLEOTIDE SEQUENCE [LARGE SCALE GENOMIC DNA]</scope>
    <source>
        <strain evidence="1">3</strain>
    </source>
</reference>
<evidence type="ECO:0000313" key="2">
    <source>
        <dbReference type="Proteomes" id="UP000199169"/>
    </source>
</evidence>
<proteinExistence type="predicted"/>
<dbReference type="EMBL" id="FLQX01000094">
    <property type="protein sequence ID" value="SBT04865.1"/>
    <property type="molecule type" value="Genomic_DNA"/>
</dbReference>
<sequence>MLYPVELRAQMRDTLKLVSCRYRLLLLIPLVGAVGFELTTLCSQSRCATRLRYAPRRDAFYNLAAPWSMTLGGVQP</sequence>